<dbReference type="Proteomes" id="UP000512167">
    <property type="component" value="Chromosome"/>
</dbReference>
<evidence type="ECO:0000259" key="7">
    <source>
        <dbReference type="Pfam" id="PF01895"/>
    </source>
</evidence>
<accession>A0A7L6N2L9</accession>
<dbReference type="GO" id="GO:0005886">
    <property type="term" value="C:plasma membrane"/>
    <property type="evidence" value="ECO:0007669"/>
    <property type="project" value="UniProtKB-SubCell"/>
</dbReference>
<feature type="transmembrane region" description="Helical" evidence="6">
    <location>
        <begin position="89"/>
        <end position="110"/>
    </location>
</feature>
<evidence type="ECO:0000256" key="4">
    <source>
        <dbReference type="ARBA" id="ARBA00022989"/>
    </source>
</evidence>
<dbReference type="NCBIfam" id="NF037997">
    <property type="entry name" value="Na_Pi_symport"/>
    <property type="match status" value="1"/>
</dbReference>
<dbReference type="SUPFAM" id="SSF109755">
    <property type="entry name" value="PhoU-like"/>
    <property type="match status" value="1"/>
</dbReference>
<dbReference type="InterPro" id="IPR026022">
    <property type="entry name" value="PhoU_dom"/>
</dbReference>
<evidence type="ECO:0000256" key="1">
    <source>
        <dbReference type="ARBA" id="ARBA00004651"/>
    </source>
</evidence>
<evidence type="ECO:0000256" key="5">
    <source>
        <dbReference type="ARBA" id="ARBA00023136"/>
    </source>
</evidence>
<evidence type="ECO:0000313" key="9">
    <source>
        <dbReference type="Proteomes" id="UP000512167"/>
    </source>
</evidence>
<keyword evidence="5 6" id="KW-0472">Membrane</keyword>
<feature type="transmembrane region" description="Helical" evidence="6">
    <location>
        <begin position="58"/>
        <end position="82"/>
    </location>
</feature>
<evidence type="ECO:0000256" key="6">
    <source>
        <dbReference type="SAM" id="Phobius"/>
    </source>
</evidence>
<dbReference type="PANTHER" id="PTHR10010">
    <property type="entry name" value="SOLUTE CARRIER FAMILY 34 SODIUM PHOSPHATE , MEMBER 2-RELATED"/>
    <property type="match status" value="1"/>
</dbReference>
<feature type="domain" description="PhoU" evidence="7">
    <location>
        <begin position="463"/>
        <end position="544"/>
    </location>
</feature>
<organism evidence="8 9">
    <name type="scientific">Hujiaoplasma nucleasis</name>
    <dbReference type="NCBI Taxonomy" id="2725268"/>
    <lineage>
        <taxon>Bacteria</taxon>
        <taxon>Bacillati</taxon>
        <taxon>Mycoplasmatota</taxon>
        <taxon>Mollicutes</taxon>
        <taxon>Candidatus Izemoplasmatales</taxon>
        <taxon>Hujiaoplasmataceae</taxon>
        <taxon>Hujiaoplasma</taxon>
    </lineage>
</organism>
<dbReference type="KEGG" id="tbk:HF295_05950"/>
<dbReference type="AlphaFoldDB" id="A0A7L6N2L9"/>
<keyword evidence="9" id="KW-1185">Reference proteome</keyword>
<feature type="transmembrane region" description="Helical" evidence="6">
    <location>
        <begin position="7"/>
        <end position="28"/>
    </location>
</feature>
<evidence type="ECO:0000313" key="8">
    <source>
        <dbReference type="EMBL" id="QLY40413.1"/>
    </source>
</evidence>
<proteinExistence type="predicted"/>
<keyword evidence="4 6" id="KW-1133">Transmembrane helix</keyword>
<gene>
    <name evidence="8" type="ORF">HF295_05950</name>
</gene>
<dbReference type="InterPro" id="IPR004633">
    <property type="entry name" value="NaPi_cotrn-rel/YqeW-like"/>
</dbReference>
<dbReference type="InterPro" id="IPR003841">
    <property type="entry name" value="Na/Pi_transpt"/>
</dbReference>
<dbReference type="EMBL" id="CP051151">
    <property type="protein sequence ID" value="QLY40413.1"/>
    <property type="molecule type" value="Genomic_DNA"/>
</dbReference>
<feature type="transmembrane region" description="Helical" evidence="6">
    <location>
        <begin position="181"/>
        <end position="204"/>
    </location>
</feature>
<dbReference type="InterPro" id="IPR038078">
    <property type="entry name" value="PhoU-like_sf"/>
</dbReference>
<evidence type="ECO:0000256" key="3">
    <source>
        <dbReference type="ARBA" id="ARBA00022692"/>
    </source>
</evidence>
<reference evidence="8 9" key="1">
    <citation type="submission" date="2020-04" db="EMBL/GenBank/DDBJ databases">
        <authorList>
            <person name="Zheng R.K."/>
            <person name="Sun C.M."/>
        </authorList>
    </citation>
    <scope>NUCLEOTIDE SEQUENCE [LARGE SCALE GENOMIC DNA]</scope>
    <source>
        <strain evidence="9">zrk29</strain>
    </source>
</reference>
<dbReference type="GO" id="GO:0005436">
    <property type="term" value="F:sodium:phosphate symporter activity"/>
    <property type="evidence" value="ECO:0007669"/>
    <property type="project" value="InterPro"/>
</dbReference>
<feature type="transmembrane region" description="Helical" evidence="6">
    <location>
        <begin position="144"/>
        <end position="161"/>
    </location>
</feature>
<feature type="transmembrane region" description="Helical" evidence="6">
    <location>
        <begin position="216"/>
        <end position="237"/>
    </location>
</feature>
<dbReference type="GO" id="GO:0044341">
    <property type="term" value="P:sodium-dependent phosphate transport"/>
    <property type="evidence" value="ECO:0007669"/>
    <property type="project" value="InterPro"/>
</dbReference>
<name>A0A7L6N2L9_9MOLU</name>
<protein>
    <submittedName>
        <fullName evidence="8">Na/Pi cotransporter family protein</fullName>
    </submittedName>
</protein>
<dbReference type="RefSeq" id="WP_312031250.1">
    <property type="nucleotide sequence ID" value="NZ_CP051151.1"/>
</dbReference>
<comment type="subcellular location">
    <subcellularLocation>
        <location evidence="1">Cell membrane</location>
        <topology evidence="1">Multi-pass membrane protein</topology>
    </subcellularLocation>
</comment>
<feature type="transmembrane region" description="Helical" evidence="6">
    <location>
        <begin position="291"/>
        <end position="312"/>
    </location>
</feature>
<keyword evidence="3 6" id="KW-0812">Transmembrane</keyword>
<evidence type="ECO:0000256" key="2">
    <source>
        <dbReference type="ARBA" id="ARBA00022475"/>
    </source>
</evidence>
<keyword evidence="2" id="KW-1003">Cell membrane</keyword>
<feature type="domain" description="PhoU" evidence="7">
    <location>
        <begin position="356"/>
        <end position="441"/>
    </location>
</feature>
<feature type="transmembrane region" description="Helical" evidence="6">
    <location>
        <begin position="116"/>
        <end position="132"/>
    </location>
</feature>
<sequence>MSILFLSIDWVEISFAVIGGLGIFLYGMSLMSDSLKKLAGNKLRLFLEKTTNTPLKGIFVGVLLTALIQSSSATSALVVGLVRAGLMTLPQAVGVIFGANLGTTFTSIIISLDIDRFVYPIIFVGAFMIFFLKKRKIQTLGRVILGFGLLFYGLEIMGGALKTLVELPAFRQVLLSVEDRPIIGVFVGVITTAVIQSSSATIGILQQLFSTGAVPLVGAIAIVLGDNIGTTITSIFASIGGSSSAKRTALVHVLFNMFGTIVFLILIRLYSKLVAWIATHLIGADYITNKFTISISHVLFNLMTIFVLYFFIKQIVWVVTKLIPTKSELNMEEVPLDKLLLKESPDLAIENSNAAIKNMANCASGMFEFVFSYSMENDEKSHEIGLQCEQLLDSMEDKIHNYLVEIGSNDLSQKQMQKVAKNIDTISDYERIGDHLDNLFELFYERKERKLVFDDFECKELNNLFSLIRQSFIESFKAYFEEDKISAGKVIQREKDIDKLVKSYRVSHINRINDPSIKNNSSGYYVDILSNLERIADHLENIALNTINESFAYHKSKLIEE</sequence>
<dbReference type="Pfam" id="PF01895">
    <property type="entry name" value="PhoU"/>
    <property type="match status" value="2"/>
</dbReference>
<dbReference type="Pfam" id="PF02690">
    <property type="entry name" value="Na_Pi_cotrans"/>
    <property type="match status" value="2"/>
</dbReference>
<dbReference type="Gene3D" id="1.20.58.220">
    <property type="entry name" value="Phosphate transport system protein phou homolog 2, domain 2"/>
    <property type="match status" value="1"/>
</dbReference>
<feature type="transmembrane region" description="Helical" evidence="6">
    <location>
        <begin position="249"/>
        <end position="270"/>
    </location>
</feature>
<dbReference type="PANTHER" id="PTHR10010:SF46">
    <property type="entry name" value="SODIUM-DEPENDENT PHOSPHATE TRANSPORT PROTEIN 2B"/>
    <property type="match status" value="1"/>
</dbReference>
<dbReference type="NCBIfam" id="TIGR00704">
    <property type="entry name" value="NaPi_cotrn_rel"/>
    <property type="match status" value="1"/>
</dbReference>